<reference evidence="1" key="1">
    <citation type="journal article" date="2020" name="Stud. Mycol.">
        <title>101 Dothideomycetes genomes: a test case for predicting lifestyles and emergence of pathogens.</title>
        <authorList>
            <person name="Haridas S."/>
            <person name="Albert R."/>
            <person name="Binder M."/>
            <person name="Bloem J."/>
            <person name="Labutti K."/>
            <person name="Salamov A."/>
            <person name="Andreopoulos B."/>
            <person name="Baker S."/>
            <person name="Barry K."/>
            <person name="Bills G."/>
            <person name="Bluhm B."/>
            <person name="Cannon C."/>
            <person name="Castanera R."/>
            <person name="Culley D."/>
            <person name="Daum C."/>
            <person name="Ezra D."/>
            <person name="Gonzalez J."/>
            <person name="Henrissat B."/>
            <person name="Kuo A."/>
            <person name="Liang C."/>
            <person name="Lipzen A."/>
            <person name="Lutzoni F."/>
            <person name="Magnuson J."/>
            <person name="Mondo S."/>
            <person name="Nolan M."/>
            <person name="Ohm R."/>
            <person name="Pangilinan J."/>
            <person name="Park H.-J."/>
            <person name="Ramirez L."/>
            <person name="Alfaro M."/>
            <person name="Sun H."/>
            <person name="Tritt A."/>
            <person name="Yoshinaga Y."/>
            <person name="Zwiers L.-H."/>
            <person name="Turgeon B."/>
            <person name="Goodwin S."/>
            <person name="Spatafora J."/>
            <person name="Crous P."/>
            <person name="Grigoriev I."/>
        </authorList>
    </citation>
    <scope>NUCLEOTIDE SEQUENCE</scope>
    <source>
        <strain evidence="1">CBS 525.71</strain>
    </source>
</reference>
<proteinExistence type="predicted"/>
<accession>A0ACB6RLB2</accession>
<name>A0ACB6RLB2_9PLEO</name>
<comment type="caution">
    <text evidence="1">The sequence shown here is derived from an EMBL/GenBank/DDBJ whole genome shotgun (WGS) entry which is preliminary data.</text>
</comment>
<dbReference type="Proteomes" id="UP000799754">
    <property type="component" value="Unassembled WGS sequence"/>
</dbReference>
<keyword evidence="2" id="KW-1185">Reference proteome</keyword>
<evidence type="ECO:0000313" key="1">
    <source>
        <dbReference type="EMBL" id="KAF2621759.1"/>
    </source>
</evidence>
<evidence type="ECO:0000313" key="2">
    <source>
        <dbReference type="Proteomes" id="UP000799754"/>
    </source>
</evidence>
<gene>
    <name evidence="1" type="ORF">BU25DRAFT_495487</name>
</gene>
<protein>
    <submittedName>
        <fullName evidence="1">Uncharacterized protein</fullName>
    </submittedName>
</protein>
<organism evidence="1 2">
    <name type="scientific">Macroventuria anomochaeta</name>
    <dbReference type="NCBI Taxonomy" id="301207"/>
    <lineage>
        <taxon>Eukaryota</taxon>
        <taxon>Fungi</taxon>
        <taxon>Dikarya</taxon>
        <taxon>Ascomycota</taxon>
        <taxon>Pezizomycotina</taxon>
        <taxon>Dothideomycetes</taxon>
        <taxon>Pleosporomycetidae</taxon>
        <taxon>Pleosporales</taxon>
        <taxon>Pleosporineae</taxon>
        <taxon>Didymellaceae</taxon>
        <taxon>Macroventuria</taxon>
    </lineage>
</organism>
<sequence length="197" mass="21346">MATITSPVDDLAALDVILDTDPETLSRWYQLVQPVEGAPFSRFANTFPGLTAKDVFLMSRNAATIAALQTFEHSEAIKVAHKDMSQLARQLQTEKDKSRMLQVKLDAALHAGTQKDVTISEQTMENLEHDNLIAEYADTIAGRDGELVKKGAEGSIASKVAADKDNLTTNSSAEGAIVSPTRKRAHVEGREAVLEIA</sequence>
<dbReference type="EMBL" id="MU006751">
    <property type="protein sequence ID" value="KAF2621759.1"/>
    <property type="molecule type" value="Genomic_DNA"/>
</dbReference>